<dbReference type="RefSeq" id="XP_067548909.1">
    <property type="nucleotide sequence ID" value="XM_067690444.1"/>
</dbReference>
<protein>
    <submittedName>
        <fullName evidence="2">Uncharacterized protein</fullName>
    </submittedName>
</protein>
<dbReference type="AlphaFoldDB" id="A0A8H7ZIJ6"/>
<organism evidence="2 3">
    <name type="scientific">Candida metapsilosis</name>
    <dbReference type="NCBI Taxonomy" id="273372"/>
    <lineage>
        <taxon>Eukaryota</taxon>
        <taxon>Fungi</taxon>
        <taxon>Dikarya</taxon>
        <taxon>Ascomycota</taxon>
        <taxon>Saccharomycotina</taxon>
        <taxon>Pichiomycetes</taxon>
        <taxon>Debaryomycetaceae</taxon>
        <taxon>Candida/Lodderomyces clade</taxon>
        <taxon>Candida</taxon>
    </lineage>
</organism>
<dbReference type="GeneID" id="93650302"/>
<keyword evidence="3" id="KW-1185">Reference proteome</keyword>
<proteinExistence type="predicted"/>
<dbReference type="Proteomes" id="UP000669133">
    <property type="component" value="Unassembled WGS sequence"/>
</dbReference>
<evidence type="ECO:0000313" key="3">
    <source>
        <dbReference type="Proteomes" id="UP000669133"/>
    </source>
</evidence>
<accession>A0A8H7ZIJ6</accession>
<feature type="region of interest" description="Disordered" evidence="1">
    <location>
        <begin position="260"/>
        <end position="289"/>
    </location>
</feature>
<dbReference type="EMBL" id="JAEOAQ010000002">
    <property type="protein sequence ID" value="KAG5419793.1"/>
    <property type="molecule type" value="Genomic_DNA"/>
</dbReference>
<feature type="compositionally biased region" description="Polar residues" evidence="1">
    <location>
        <begin position="261"/>
        <end position="289"/>
    </location>
</feature>
<sequence>MKTPCEFPARNGGTNPGFVITDPLSELPDIKTLPPNVKHRYNIPVIIFHNKPQGFNSGTILFSDLTKIKQRTSVKDDQTAFVTGLPECKLDEKVFSKDELFTVKLNNTYESYARVFDDFSSTSDVVIARMSFDLAKFNNKCYGGYGNVCRILYKKNLFTEMKGLEREFINFLDRLKRCVSESYYKKLDLKFGFTEFIMTHGVSDEDIDHMSQNPNFLQSQGPSTDLDDDGLNNGGNRGRNSYVVIDGGIAREDSTPIPDYSVTSFSANPPNDQSFTYSEHSASDHANNVSTNVSDFESQLPDSDEEYSDDGDLHVTFETAPMAVPSSDISLSQDIEADMALSRGIGVNNQLQTRNSIRVRQFATIADLKKAHNGITFDESTIFEVGIVKRFTMVPEVPLVITPSGKEAIEFSSFKLYLSDSDLSGDYLVIEFLRRDDLCRFFGIPSSAVKVSGPELQRVEQRFAKLLTQKDTKRVKLKSKTKTANRGLKLKTWCVESTLSQLI</sequence>
<reference evidence="2 3" key="1">
    <citation type="submission" date="2020-12" db="EMBL/GenBank/DDBJ databases">
        <title>Effect of drift, selection, and recombination on the evolution of hybrid genomes in Candida yeast pathogens.</title>
        <authorList>
            <person name="Mixao V."/>
            <person name="Ksiezopolska E."/>
            <person name="Saus E."/>
            <person name="Boekhout T."/>
            <person name="Gacser A."/>
            <person name="Gabaldon T."/>
        </authorList>
    </citation>
    <scope>NUCLEOTIDE SEQUENCE [LARGE SCALE GENOMIC DNA]</scope>
    <source>
        <strain evidence="2 3">BP57</strain>
    </source>
</reference>
<name>A0A8H7ZIJ6_9ASCO</name>
<dbReference type="OrthoDB" id="4023487at2759"/>
<comment type="caution">
    <text evidence="2">The sequence shown here is derived from an EMBL/GenBank/DDBJ whole genome shotgun (WGS) entry which is preliminary data.</text>
</comment>
<evidence type="ECO:0000256" key="1">
    <source>
        <dbReference type="SAM" id="MobiDB-lite"/>
    </source>
</evidence>
<gene>
    <name evidence="2" type="ORF">I9W82_001673</name>
</gene>
<evidence type="ECO:0000313" key="2">
    <source>
        <dbReference type="EMBL" id="KAG5419793.1"/>
    </source>
</evidence>
<feature type="region of interest" description="Disordered" evidence="1">
    <location>
        <begin position="208"/>
        <end position="238"/>
    </location>
</feature>
<feature type="compositionally biased region" description="Polar residues" evidence="1">
    <location>
        <begin position="210"/>
        <end position="223"/>
    </location>
</feature>